<proteinExistence type="predicted"/>
<dbReference type="RefSeq" id="WP_134550407.1">
    <property type="nucleotide sequence ID" value="NZ_SOHL01000003.1"/>
</dbReference>
<keyword evidence="2" id="KW-1185">Reference proteome</keyword>
<accession>A0A4R9B0L7</accession>
<organism evidence="1 2">
    <name type="scientific">Cryobacterium gelidum</name>
    <dbReference type="NCBI Taxonomy" id="1259164"/>
    <lineage>
        <taxon>Bacteria</taxon>
        <taxon>Bacillati</taxon>
        <taxon>Actinomycetota</taxon>
        <taxon>Actinomycetes</taxon>
        <taxon>Micrococcales</taxon>
        <taxon>Microbacteriaceae</taxon>
        <taxon>Cryobacterium</taxon>
    </lineage>
</organism>
<comment type="caution">
    <text evidence="1">The sequence shown here is derived from an EMBL/GenBank/DDBJ whole genome shotgun (WGS) entry which is preliminary data.</text>
</comment>
<dbReference type="EMBL" id="SOHL01000003">
    <property type="protein sequence ID" value="TFD73825.1"/>
    <property type="molecule type" value="Genomic_DNA"/>
</dbReference>
<reference evidence="1 2" key="1">
    <citation type="submission" date="2019-03" db="EMBL/GenBank/DDBJ databases">
        <title>Genomics of glacier-inhabiting Cryobacterium strains.</title>
        <authorList>
            <person name="Liu Q."/>
            <person name="Xin Y.-H."/>
        </authorList>
    </citation>
    <scope>NUCLEOTIDE SEQUENCE [LARGE SCALE GENOMIC DNA]</scope>
    <source>
        <strain evidence="1 2">Hz16</strain>
    </source>
</reference>
<sequence length="172" mass="17971">MAAPAPSNTAEPVAVATAAPTEAPPVFASNDEALAAAKSAYANYLTAGDAAGAIGSDSWNNYLSLTTSSETVGVVKAREKMKENGWSFTGTTTFDSMVIQSSNALPDGSWEIRAYLCLDLSGSGMVDTSGASQTKPDRQLRSPMVVVFVAPKEKSHQLLISESPIWSGSNFC</sequence>
<dbReference type="AlphaFoldDB" id="A0A4R9B0L7"/>
<evidence type="ECO:0000313" key="1">
    <source>
        <dbReference type="EMBL" id="TFD73825.1"/>
    </source>
</evidence>
<protein>
    <submittedName>
        <fullName evidence="1">Uncharacterized protein</fullName>
    </submittedName>
</protein>
<evidence type="ECO:0000313" key="2">
    <source>
        <dbReference type="Proteomes" id="UP000297983"/>
    </source>
</evidence>
<name>A0A4R9B0L7_9MICO</name>
<gene>
    <name evidence="1" type="ORF">E3T50_02660</name>
</gene>
<dbReference type="Proteomes" id="UP000297983">
    <property type="component" value="Unassembled WGS sequence"/>
</dbReference>